<proteinExistence type="predicted"/>
<evidence type="ECO:0000313" key="2">
    <source>
        <dbReference type="Proteomes" id="UP001212042"/>
    </source>
</evidence>
<gene>
    <name evidence="1" type="ORF">PH586_03880</name>
</gene>
<evidence type="ECO:0000313" key="1">
    <source>
        <dbReference type="EMBL" id="MDA7085530.1"/>
    </source>
</evidence>
<reference evidence="1 2" key="1">
    <citation type="submission" date="2023-01" db="EMBL/GenBank/DDBJ databases">
        <title>Pseudomonas SA3-5T sp. nov., isolated from tidal flat sediment.</title>
        <authorList>
            <person name="Kim H.S."/>
            <person name="Kim J.-S."/>
            <person name="Suh M.K."/>
            <person name="Eom M.K."/>
            <person name="Lee J.-S."/>
        </authorList>
    </citation>
    <scope>NUCLEOTIDE SEQUENCE [LARGE SCALE GENOMIC DNA]</scope>
    <source>
        <strain evidence="1 2">SA3-5</strain>
    </source>
</reference>
<accession>A0ABT4XBG3</accession>
<name>A0ABT4XBG3_9PSED</name>
<protein>
    <submittedName>
        <fullName evidence="1">Uncharacterized protein</fullName>
    </submittedName>
</protein>
<organism evidence="1 2">
    <name type="scientific">Pseudomonas aestuarii</name>
    <dbReference type="NCBI Taxonomy" id="3018340"/>
    <lineage>
        <taxon>Bacteria</taxon>
        <taxon>Pseudomonadati</taxon>
        <taxon>Pseudomonadota</taxon>
        <taxon>Gammaproteobacteria</taxon>
        <taxon>Pseudomonadales</taxon>
        <taxon>Pseudomonadaceae</taxon>
        <taxon>Pseudomonas</taxon>
    </lineage>
</organism>
<dbReference type="Proteomes" id="UP001212042">
    <property type="component" value="Unassembled WGS sequence"/>
</dbReference>
<sequence>MLNVAGSETFKPRLVTHKLQSAAMKIDNRLCLIAHRLNTVINIHYDAAFIDTHLVGLVAINSYRDVLSTTRNSLEMLDPADVFGKRFNAIDICRWLHRHSRLSPENQPAQWRCLLFQGLHRDHPWQPE</sequence>
<comment type="caution">
    <text evidence="1">The sequence shown here is derived from an EMBL/GenBank/DDBJ whole genome shotgun (WGS) entry which is preliminary data.</text>
</comment>
<keyword evidence="2" id="KW-1185">Reference proteome</keyword>
<dbReference type="EMBL" id="JAQJZJ010000002">
    <property type="protein sequence ID" value="MDA7085530.1"/>
    <property type="molecule type" value="Genomic_DNA"/>
</dbReference>
<dbReference type="RefSeq" id="WP_271346467.1">
    <property type="nucleotide sequence ID" value="NZ_JAQJZJ010000002.1"/>
</dbReference>